<dbReference type="Proteomes" id="UP000002881">
    <property type="component" value="Chromosome"/>
</dbReference>
<dbReference type="HOGENOM" id="CLU_2140079_0_0_0"/>
<organism evidence="1 2">
    <name type="scientific">Mesotoga prima MesG1.Ag.4.2</name>
    <dbReference type="NCBI Taxonomy" id="660470"/>
    <lineage>
        <taxon>Bacteria</taxon>
        <taxon>Thermotogati</taxon>
        <taxon>Thermotogota</taxon>
        <taxon>Thermotogae</taxon>
        <taxon>Kosmotogales</taxon>
        <taxon>Kosmotogaceae</taxon>
        <taxon>Mesotoga</taxon>
    </lineage>
</organism>
<proteinExistence type="predicted"/>
<dbReference type="AlphaFoldDB" id="I2F4H4"/>
<dbReference type="eggNOG" id="ENOG50337GF">
    <property type="taxonomic scope" value="Bacteria"/>
</dbReference>
<accession>I2F4H4</accession>
<name>I2F4H4_9BACT</name>
<dbReference type="RefSeq" id="WP_014730821.1">
    <property type="nucleotide sequence ID" value="NC_017934.1"/>
</dbReference>
<dbReference type="KEGG" id="mpg:Theba_1123"/>
<evidence type="ECO:0000313" key="1">
    <source>
        <dbReference type="EMBL" id="AFK06827.1"/>
    </source>
</evidence>
<sequence>MQKILKFVEKSLLVKDFKVHDFKTGKEFAYIKLEILFKDSSKVHLREFVSSTQRKYSFHWIVDTRIEIRWDNSPHHKSITTYPHHVHVNQDVYPSECSDPVKILRWIESLLISKEELTPEIILHEIRKLR</sequence>
<evidence type="ECO:0000313" key="2">
    <source>
        <dbReference type="Proteomes" id="UP000002881"/>
    </source>
</evidence>
<dbReference type="GeneID" id="87108519"/>
<dbReference type="EMBL" id="CP003532">
    <property type="protein sequence ID" value="AFK06827.1"/>
    <property type="molecule type" value="Genomic_DNA"/>
</dbReference>
<keyword evidence="2" id="KW-1185">Reference proteome</keyword>
<reference evidence="1 2" key="1">
    <citation type="journal article" date="2012" name="Genome Biol. Evol.">
        <title>Genome Sequence of the Mesophilic Thermotogales Bacterium Mesotoga prima MesG1.Ag.4.2 Reveals the Largest Thermotogales Genome To Date.</title>
        <authorList>
            <person name="Zhaxybayeva O."/>
            <person name="Swithers K.S."/>
            <person name="Foght J."/>
            <person name="Green A.G."/>
            <person name="Bruce D."/>
            <person name="Detter C."/>
            <person name="Han S."/>
            <person name="Teshima H."/>
            <person name="Han J."/>
            <person name="Woyke T."/>
            <person name="Pitluck S."/>
            <person name="Nolan M."/>
            <person name="Ivanova N."/>
            <person name="Pati A."/>
            <person name="Land M.L."/>
            <person name="Dlutek M."/>
            <person name="Doolittle W.F."/>
            <person name="Noll K.M."/>
            <person name="Nesbo C.L."/>
        </authorList>
    </citation>
    <scope>NUCLEOTIDE SEQUENCE [LARGE SCALE GENOMIC DNA]</scope>
    <source>
        <strain evidence="2">mesG1.Ag.4.2</strain>
    </source>
</reference>
<dbReference type="Pfam" id="PF20126">
    <property type="entry name" value="TumE"/>
    <property type="match status" value="1"/>
</dbReference>
<gene>
    <name evidence="1" type="ORF">Theba_1123</name>
</gene>
<protein>
    <submittedName>
        <fullName evidence="1">Uncharacterized protein</fullName>
    </submittedName>
</protein>
<dbReference type="InterPro" id="IPR045397">
    <property type="entry name" value="TumE-like"/>
</dbReference>